<proteinExistence type="inferred from homology"/>
<evidence type="ECO:0000313" key="6">
    <source>
        <dbReference type="Proteomes" id="UP001371218"/>
    </source>
</evidence>
<organism evidence="5 6">
    <name type="scientific">Ideonella lacteola</name>
    <dbReference type="NCBI Taxonomy" id="2984193"/>
    <lineage>
        <taxon>Bacteria</taxon>
        <taxon>Pseudomonadati</taxon>
        <taxon>Pseudomonadota</taxon>
        <taxon>Betaproteobacteria</taxon>
        <taxon>Burkholderiales</taxon>
        <taxon>Sphaerotilaceae</taxon>
        <taxon>Ideonella</taxon>
    </lineage>
</organism>
<dbReference type="Pfam" id="PF02678">
    <property type="entry name" value="Pirin"/>
    <property type="match status" value="1"/>
</dbReference>
<dbReference type="InterPro" id="IPR003829">
    <property type="entry name" value="Pirin_N_dom"/>
</dbReference>
<evidence type="ECO:0000256" key="1">
    <source>
        <dbReference type="ARBA" id="ARBA00008416"/>
    </source>
</evidence>
<name>A0ABU9BYV2_9BURK</name>
<dbReference type="PANTHER" id="PTHR13903">
    <property type="entry name" value="PIRIN-RELATED"/>
    <property type="match status" value="1"/>
</dbReference>
<dbReference type="InterPro" id="IPR011051">
    <property type="entry name" value="RmlC_Cupin_sf"/>
</dbReference>
<gene>
    <name evidence="5" type="ORF">AACH06_27650</name>
</gene>
<feature type="domain" description="Pirin N-terminal" evidence="3">
    <location>
        <begin position="16"/>
        <end position="120"/>
    </location>
</feature>
<dbReference type="SUPFAM" id="SSF51182">
    <property type="entry name" value="RmlC-like cupins"/>
    <property type="match status" value="1"/>
</dbReference>
<sequence length="291" mass="31118">MVRWSPRVTDLAGGLQVRRALPVAARRSVGPFVFFDHFGPVTLAAEADTDVGPHPHIGLATVTYLFEGGFMHRDSLGTVQEIQPGAVNWMTAGHGIVHSERTPPGQRGQPRRLHGLQLWVALPAEAEQSEPSFQHVPAANIPECVHEGASVRVLVGEALGLSSPVRTASPTLYLDIELPAGTPWHLPRLADEMALYSPTECVELDGEVLAAGEMALVAGAEGATVRAALPARVVVIGGAPLGPRLIWWNFVATDRSFIEQAAQRWSTQAFPVIPGEEGGLLMPPRPLHPGV</sequence>
<evidence type="ECO:0000256" key="2">
    <source>
        <dbReference type="RuleBase" id="RU003457"/>
    </source>
</evidence>
<dbReference type="InterPro" id="IPR008778">
    <property type="entry name" value="Pirin_C_dom"/>
</dbReference>
<evidence type="ECO:0000259" key="4">
    <source>
        <dbReference type="Pfam" id="PF05726"/>
    </source>
</evidence>
<dbReference type="RefSeq" id="WP_341429036.1">
    <property type="nucleotide sequence ID" value="NZ_JBBUTG010000031.1"/>
</dbReference>
<comment type="caution">
    <text evidence="5">The sequence shown here is derived from an EMBL/GenBank/DDBJ whole genome shotgun (WGS) entry which is preliminary data.</text>
</comment>
<dbReference type="PANTHER" id="PTHR13903:SF8">
    <property type="entry name" value="PIRIN"/>
    <property type="match status" value="1"/>
</dbReference>
<dbReference type="EMBL" id="JBBUTG010000031">
    <property type="protein sequence ID" value="MEK8034608.1"/>
    <property type="molecule type" value="Genomic_DNA"/>
</dbReference>
<evidence type="ECO:0000259" key="3">
    <source>
        <dbReference type="Pfam" id="PF02678"/>
    </source>
</evidence>
<reference evidence="5 6" key="1">
    <citation type="submission" date="2024-04" db="EMBL/GenBank/DDBJ databases">
        <title>Novel species of the genus Ideonella isolated from streams.</title>
        <authorList>
            <person name="Lu H."/>
        </authorList>
    </citation>
    <scope>NUCLEOTIDE SEQUENCE [LARGE SCALE GENOMIC DNA]</scope>
    <source>
        <strain evidence="5 6">DXS29W</strain>
    </source>
</reference>
<feature type="domain" description="Pirin C-terminal" evidence="4">
    <location>
        <begin position="173"/>
        <end position="270"/>
    </location>
</feature>
<keyword evidence="6" id="KW-1185">Reference proteome</keyword>
<evidence type="ECO:0000313" key="5">
    <source>
        <dbReference type="EMBL" id="MEK8034608.1"/>
    </source>
</evidence>
<protein>
    <submittedName>
        <fullName evidence="5">Pirin family protein</fullName>
    </submittedName>
</protein>
<accession>A0ABU9BYV2</accession>
<comment type="similarity">
    <text evidence="1 2">Belongs to the pirin family.</text>
</comment>
<dbReference type="PIRSF" id="PIRSF006232">
    <property type="entry name" value="Pirin"/>
    <property type="match status" value="1"/>
</dbReference>
<dbReference type="CDD" id="cd02909">
    <property type="entry name" value="cupin_pirin_N"/>
    <property type="match status" value="1"/>
</dbReference>
<dbReference type="Proteomes" id="UP001371218">
    <property type="component" value="Unassembled WGS sequence"/>
</dbReference>
<dbReference type="Pfam" id="PF05726">
    <property type="entry name" value="Pirin_C"/>
    <property type="match status" value="1"/>
</dbReference>
<dbReference type="InterPro" id="IPR012093">
    <property type="entry name" value="Pirin"/>
</dbReference>
<dbReference type="Gene3D" id="2.60.120.10">
    <property type="entry name" value="Jelly Rolls"/>
    <property type="match status" value="2"/>
</dbReference>
<dbReference type="InterPro" id="IPR014710">
    <property type="entry name" value="RmlC-like_jellyroll"/>
</dbReference>